<proteinExistence type="predicted"/>
<dbReference type="RefSeq" id="WP_064265733.1">
    <property type="nucleotide sequence ID" value="NZ_LXJZ01000051.1"/>
</dbReference>
<dbReference type="CDD" id="cd01094">
    <property type="entry name" value="Alkanesulfonate_monoxygenase"/>
    <property type="match status" value="1"/>
</dbReference>
<dbReference type="PANTHER" id="PTHR42847:SF4">
    <property type="entry name" value="ALKANESULFONATE MONOOXYGENASE-RELATED"/>
    <property type="match status" value="1"/>
</dbReference>
<evidence type="ECO:0000313" key="8">
    <source>
        <dbReference type="Proteomes" id="UP000077961"/>
    </source>
</evidence>
<protein>
    <submittedName>
        <fullName evidence="7">Alkanesulfonate monooxygenase</fullName>
    </submittedName>
</protein>
<evidence type="ECO:0000313" key="6">
    <source>
        <dbReference type="EMBL" id="OAJ62467.1"/>
    </source>
</evidence>
<evidence type="ECO:0000256" key="4">
    <source>
        <dbReference type="ARBA" id="ARBA00023033"/>
    </source>
</evidence>
<accession>A0A1A9N9H1</accession>
<dbReference type="STRING" id="1462993.A6V36_21200"/>
<dbReference type="OrthoDB" id="9814695at2"/>
<organism evidence="7 9">
    <name type="scientific">Paraburkholderia ginsengiterrae</name>
    <dbReference type="NCBI Taxonomy" id="1462993"/>
    <lineage>
        <taxon>Bacteria</taxon>
        <taxon>Pseudomonadati</taxon>
        <taxon>Pseudomonadota</taxon>
        <taxon>Betaproteobacteria</taxon>
        <taxon>Burkholderiales</taxon>
        <taxon>Burkholderiaceae</taxon>
        <taxon>Paraburkholderia</taxon>
    </lineage>
</organism>
<sequence>MPGSTNPIFNANRMKIGIFAINGRGGIMTTVPEAYEPTWDLSVKTSQMADAAGFEAIVSYARWKGWVTGGNDDSTGVTMDPFTWAAGIAQATRYSAVFATSHAPTIHPILAAKQSATIDIISGGRFGLNVVGGWNKPELEMFGAPFKEHDRRYDHLSEWLAVIRQLWQSHEEFDFHGDFFDVARGSSMPKPVQKSNPPIMNAGGSDRGRQFACENADMCFLIVQSESPEAIRRQVDEYKRFAREEFGREIQVWTNSMVMQRDTQAEADAYYHRCIVNYEDKACVDAWMQMQLEHAKLMSPEALKAFRQRMAGSGGGFPLIGPATRIAERLAMLADCGLDGILLTWVDPLDGIARFTRDVLPLMEQTGLRAPFNARSQNEISRT</sequence>
<evidence type="ECO:0000313" key="7">
    <source>
        <dbReference type="EMBL" id="OAJ62594.1"/>
    </source>
</evidence>
<dbReference type="InterPro" id="IPR050172">
    <property type="entry name" value="SsuD_RutA_monooxygenase"/>
</dbReference>
<keyword evidence="1" id="KW-0285">Flavoprotein</keyword>
<keyword evidence="8" id="KW-1185">Reference proteome</keyword>
<keyword evidence="3" id="KW-0560">Oxidoreductase</keyword>
<dbReference type="EMBL" id="LXJZ01000051">
    <property type="protein sequence ID" value="OAJ62467.1"/>
    <property type="molecule type" value="Genomic_DNA"/>
</dbReference>
<keyword evidence="2" id="KW-0288">FMN</keyword>
<evidence type="ECO:0000256" key="1">
    <source>
        <dbReference type="ARBA" id="ARBA00022630"/>
    </source>
</evidence>
<dbReference type="PANTHER" id="PTHR42847">
    <property type="entry name" value="ALKANESULFONATE MONOOXYGENASE"/>
    <property type="match status" value="1"/>
</dbReference>
<reference evidence="8 9" key="1">
    <citation type="submission" date="2016-04" db="EMBL/GenBank/DDBJ databases">
        <title>Reclassification of Paraburkholderia panaciterrae (Farh et al. 2015) Dobritsa &amp; Samadpour 2016 as a later homotypic synonym of Paraburkholderia ginsengiterrae (Farh et al. 2015) Dobritsa &amp; Samadpour 2016.</title>
        <authorList>
            <person name="Dobritsa A.P."/>
            <person name="Kutumbaka K."/>
            <person name="Samadpour M."/>
        </authorList>
    </citation>
    <scope>NUCLEOTIDE SEQUENCE [LARGE SCALE GENOMIC DNA]</scope>
    <source>
        <strain evidence="7 9">DCY85</strain>
        <strain evidence="6 8">DCY85-1</strain>
    </source>
</reference>
<dbReference type="InterPro" id="IPR036661">
    <property type="entry name" value="Luciferase-like_sf"/>
</dbReference>
<evidence type="ECO:0000259" key="5">
    <source>
        <dbReference type="Pfam" id="PF00296"/>
    </source>
</evidence>
<dbReference type="Proteomes" id="UP000078116">
    <property type="component" value="Unassembled WGS sequence"/>
</dbReference>
<dbReference type="InterPro" id="IPR011251">
    <property type="entry name" value="Luciferase-like_dom"/>
</dbReference>
<gene>
    <name evidence="6" type="ORF">A6V36_21200</name>
    <name evidence="7" type="ORF">A6V37_22490</name>
</gene>
<dbReference type="Gene3D" id="3.20.20.30">
    <property type="entry name" value="Luciferase-like domain"/>
    <property type="match status" value="1"/>
</dbReference>
<comment type="caution">
    <text evidence="7">The sequence shown here is derived from an EMBL/GenBank/DDBJ whole genome shotgun (WGS) entry which is preliminary data.</text>
</comment>
<evidence type="ECO:0000313" key="9">
    <source>
        <dbReference type="Proteomes" id="UP000078116"/>
    </source>
</evidence>
<keyword evidence="4 7" id="KW-0503">Monooxygenase</keyword>
<dbReference type="AlphaFoldDB" id="A0A1A9N9H1"/>
<dbReference type="Proteomes" id="UP000077961">
    <property type="component" value="Unassembled WGS sequence"/>
</dbReference>
<dbReference type="GO" id="GO:0008726">
    <property type="term" value="F:alkanesulfonate monooxygenase activity"/>
    <property type="evidence" value="ECO:0007669"/>
    <property type="project" value="TreeGrafter"/>
</dbReference>
<feature type="domain" description="Luciferase-like" evidence="5">
    <location>
        <begin position="14"/>
        <end position="339"/>
    </location>
</feature>
<name>A0A1A9N9H1_9BURK</name>
<dbReference type="GO" id="GO:0046306">
    <property type="term" value="P:alkanesulfonate catabolic process"/>
    <property type="evidence" value="ECO:0007669"/>
    <property type="project" value="TreeGrafter"/>
</dbReference>
<dbReference type="EMBL" id="LXKA01000165">
    <property type="protein sequence ID" value="OAJ62594.1"/>
    <property type="molecule type" value="Genomic_DNA"/>
</dbReference>
<dbReference type="Pfam" id="PF00296">
    <property type="entry name" value="Bac_luciferase"/>
    <property type="match status" value="1"/>
</dbReference>
<evidence type="ECO:0000256" key="2">
    <source>
        <dbReference type="ARBA" id="ARBA00022643"/>
    </source>
</evidence>
<dbReference type="SUPFAM" id="SSF51679">
    <property type="entry name" value="Bacterial luciferase-like"/>
    <property type="match status" value="1"/>
</dbReference>
<evidence type="ECO:0000256" key="3">
    <source>
        <dbReference type="ARBA" id="ARBA00023002"/>
    </source>
</evidence>